<evidence type="ECO:0000259" key="7">
    <source>
        <dbReference type="Pfam" id="PF01765"/>
    </source>
</evidence>
<organism evidence="8 9">
    <name type="scientific">Denitrobaculum tricleocarpae</name>
    <dbReference type="NCBI Taxonomy" id="2591009"/>
    <lineage>
        <taxon>Bacteria</taxon>
        <taxon>Pseudomonadati</taxon>
        <taxon>Pseudomonadota</taxon>
        <taxon>Alphaproteobacteria</taxon>
        <taxon>Rhodospirillales</taxon>
        <taxon>Rhodospirillaceae</taxon>
        <taxon>Denitrobaculum</taxon>
    </lineage>
</organism>
<keyword evidence="3 6" id="KW-0963">Cytoplasm</keyword>
<sequence length="186" mass="20741">MSQDPDLSDIKRRMDGALDALRKEFGGLRTGRASAGLLEPVMVEAYGSQMPITQVGTIGVPEARMLTVQVWDRSMVGAVEKAIRESGLGLNPSPDGQLVRVPIPPLSEERRMELGKVAGKYAEQGRVAIRNVRRDGMEMLKKMEKDGEISKDEHHLWNEEIQALTDQHIKLVDETLAQKEEEILQV</sequence>
<dbReference type="InterPro" id="IPR002661">
    <property type="entry name" value="Ribosome_recyc_fac"/>
</dbReference>
<keyword evidence="4 6" id="KW-0648">Protein biosynthesis</keyword>
<evidence type="ECO:0000313" key="8">
    <source>
        <dbReference type="EMBL" id="TQV79122.1"/>
    </source>
</evidence>
<dbReference type="PANTHER" id="PTHR20982:SF3">
    <property type="entry name" value="MITOCHONDRIAL RIBOSOME RECYCLING FACTOR PSEUDO 1"/>
    <property type="match status" value="1"/>
</dbReference>
<dbReference type="PANTHER" id="PTHR20982">
    <property type="entry name" value="RIBOSOME RECYCLING FACTOR"/>
    <property type="match status" value="1"/>
</dbReference>
<dbReference type="Gene3D" id="3.30.1360.40">
    <property type="match status" value="1"/>
</dbReference>
<dbReference type="CDD" id="cd00520">
    <property type="entry name" value="RRF"/>
    <property type="match status" value="1"/>
</dbReference>
<dbReference type="InterPro" id="IPR036191">
    <property type="entry name" value="RRF_sf"/>
</dbReference>
<dbReference type="GO" id="GO:0002184">
    <property type="term" value="P:cytoplasmic translational termination"/>
    <property type="evidence" value="ECO:0007669"/>
    <property type="project" value="TreeGrafter"/>
</dbReference>
<gene>
    <name evidence="6" type="primary">frr</name>
    <name evidence="8" type="ORF">FKG95_15755</name>
</gene>
<proteinExistence type="inferred from homology"/>
<evidence type="ECO:0000256" key="4">
    <source>
        <dbReference type="ARBA" id="ARBA00022917"/>
    </source>
</evidence>
<dbReference type="AlphaFoldDB" id="A0A545TPH7"/>
<feature type="domain" description="Ribosome recycling factor" evidence="7">
    <location>
        <begin position="21"/>
        <end position="184"/>
    </location>
</feature>
<dbReference type="SUPFAM" id="SSF55194">
    <property type="entry name" value="Ribosome recycling factor, RRF"/>
    <property type="match status" value="1"/>
</dbReference>
<accession>A0A545TPH7</accession>
<keyword evidence="9" id="KW-1185">Reference proteome</keyword>
<dbReference type="EMBL" id="VHSH01000005">
    <property type="protein sequence ID" value="TQV79122.1"/>
    <property type="molecule type" value="Genomic_DNA"/>
</dbReference>
<dbReference type="NCBIfam" id="TIGR00496">
    <property type="entry name" value="frr"/>
    <property type="match status" value="1"/>
</dbReference>
<dbReference type="Pfam" id="PF01765">
    <property type="entry name" value="RRF"/>
    <property type="match status" value="1"/>
</dbReference>
<comment type="subcellular location">
    <subcellularLocation>
        <location evidence="1 6">Cytoplasm</location>
    </subcellularLocation>
</comment>
<dbReference type="GO" id="GO:0043023">
    <property type="term" value="F:ribosomal large subunit binding"/>
    <property type="evidence" value="ECO:0007669"/>
    <property type="project" value="TreeGrafter"/>
</dbReference>
<dbReference type="InterPro" id="IPR023584">
    <property type="entry name" value="Ribosome_recyc_fac_dom"/>
</dbReference>
<protein>
    <recommendedName>
        <fullName evidence="6">Ribosome-recycling factor</fullName>
        <shortName evidence="6">RRF</shortName>
    </recommendedName>
    <alternativeName>
        <fullName evidence="6">Ribosome-releasing factor</fullName>
    </alternativeName>
</protein>
<evidence type="ECO:0000256" key="3">
    <source>
        <dbReference type="ARBA" id="ARBA00022490"/>
    </source>
</evidence>
<evidence type="ECO:0000256" key="1">
    <source>
        <dbReference type="ARBA" id="ARBA00004496"/>
    </source>
</evidence>
<evidence type="ECO:0000313" key="9">
    <source>
        <dbReference type="Proteomes" id="UP000315252"/>
    </source>
</evidence>
<dbReference type="Gene3D" id="1.10.132.20">
    <property type="entry name" value="Ribosome-recycling factor"/>
    <property type="match status" value="1"/>
</dbReference>
<comment type="function">
    <text evidence="5 6">Responsible for the release of ribosomes from messenger RNA at the termination of protein biosynthesis. May increase the efficiency of translation by recycling ribosomes from one round of translation to another.</text>
</comment>
<evidence type="ECO:0000256" key="6">
    <source>
        <dbReference type="HAMAP-Rule" id="MF_00040"/>
    </source>
</evidence>
<dbReference type="FunFam" id="1.10.132.20:FF:000001">
    <property type="entry name" value="Ribosome-recycling factor"/>
    <property type="match status" value="1"/>
</dbReference>
<comment type="caution">
    <text evidence="8">The sequence shown here is derived from an EMBL/GenBank/DDBJ whole genome shotgun (WGS) entry which is preliminary data.</text>
</comment>
<reference evidence="8 9" key="1">
    <citation type="submission" date="2019-06" db="EMBL/GenBank/DDBJ databases">
        <title>Whole genome sequence for Rhodospirillaceae sp. R148.</title>
        <authorList>
            <person name="Wang G."/>
        </authorList>
    </citation>
    <scope>NUCLEOTIDE SEQUENCE [LARGE SCALE GENOMIC DNA]</scope>
    <source>
        <strain evidence="8 9">R148</strain>
    </source>
</reference>
<dbReference type="OrthoDB" id="9804006at2"/>
<comment type="similarity">
    <text evidence="2 6">Belongs to the RRF family.</text>
</comment>
<name>A0A545TPH7_9PROT</name>
<evidence type="ECO:0000256" key="5">
    <source>
        <dbReference type="ARBA" id="ARBA00025050"/>
    </source>
</evidence>
<dbReference type="FunFam" id="3.30.1360.40:FF:000001">
    <property type="entry name" value="Ribosome-recycling factor"/>
    <property type="match status" value="1"/>
</dbReference>
<dbReference type="GO" id="GO:0005829">
    <property type="term" value="C:cytosol"/>
    <property type="evidence" value="ECO:0007669"/>
    <property type="project" value="GOC"/>
</dbReference>
<evidence type="ECO:0000256" key="2">
    <source>
        <dbReference type="ARBA" id="ARBA00005912"/>
    </source>
</evidence>
<dbReference type="Proteomes" id="UP000315252">
    <property type="component" value="Unassembled WGS sequence"/>
</dbReference>
<dbReference type="HAMAP" id="MF_00040">
    <property type="entry name" value="RRF"/>
    <property type="match status" value="1"/>
</dbReference>